<gene>
    <name evidence="19" type="ORF">ABH15_04545</name>
</gene>
<comment type="catalytic activity">
    <reaction evidence="11">
        <text>D-xylose(out) + ATP + H2O = D-xylose(in) + ADP + phosphate + H(+)</text>
        <dbReference type="Rhea" id="RHEA:29899"/>
        <dbReference type="ChEBI" id="CHEBI:15377"/>
        <dbReference type="ChEBI" id="CHEBI:15378"/>
        <dbReference type="ChEBI" id="CHEBI:30616"/>
        <dbReference type="ChEBI" id="CHEBI:43474"/>
        <dbReference type="ChEBI" id="CHEBI:53455"/>
        <dbReference type="ChEBI" id="CHEBI:456216"/>
        <dbReference type="EC" id="7.5.2.13"/>
    </reaction>
    <physiologicalReaction direction="left-to-right" evidence="11">
        <dbReference type="Rhea" id="RHEA:29900"/>
    </physiologicalReaction>
</comment>
<dbReference type="Gene3D" id="3.40.50.300">
    <property type="entry name" value="P-loop containing nucleotide triphosphate hydrolases"/>
    <property type="match status" value="1"/>
</dbReference>
<evidence type="ECO:0000256" key="6">
    <source>
        <dbReference type="ARBA" id="ARBA00038307"/>
    </source>
</evidence>
<evidence type="ECO:0000259" key="18">
    <source>
        <dbReference type="PROSITE" id="PS51866"/>
    </source>
</evidence>
<comment type="similarity">
    <text evidence="6">Belongs to the ABC transporter superfamily. Sulfate/tungstate importer (TC 3.A.1.6) family.</text>
</comment>
<feature type="domain" description="Mop" evidence="18">
    <location>
        <begin position="284"/>
        <end position="348"/>
    </location>
</feature>
<dbReference type="EC" id="7.5.2.13" evidence="16"/>
<dbReference type="Proteomes" id="UP000290932">
    <property type="component" value="Unassembled WGS sequence"/>
</dbReference>
<proteinExistence type="inferred from homology"/>
<dbReference type="PROSITE" id="PS51866">
    <property type="entry name" value="MOP"/>
    <property type="match status" value="1"/>
</dbReference>
<evidence type="ECO:0000256" key="9">
    <source>
        <dbReference type="ARBA" id="ARBA00041133"/>
    </source>
</evidence>
<evidence type="ECO:0000313" key="20">
    <source>
        <dbReference type="Proteomes" id="UP000290932"/>
    </source>
</evidence>
<dbReference type="EC" id="7.3.2.6" evidence="8"/>
<evidence type="ECO:0000256" key="12">
    <source>
        <dbReference type="ARBA" id="ARBA00051890"/>
    </source>
</evidence>
<dbReference type="SUPFAM" id="SSF52540">
    <property type="entry name" value="P-loop containing nucleoside triphosphate hydrolases"/>
    <property type="match status" value="1"/>
</dbReference>
<dbReference type="InterPro" id="IPR003439">
    <property type="entry name" value="ABC_transporter-like_ATP-bd"/>
</dbReference>
<evidence type="ECO:0000256" key="7">
    <source>
        <dbReference type="ARBA" id="ARBA00038781"/>
    </source>
</evidence>
<evidence type="ECO:0000313" key="19">
    <source>
        <dbReference type="EMBL" id="RXE57362.1"/>
    </source>
</evidence>
<evidence type="ECO:0000256" key="8">
    <source>
        <dbReference type="ARBA" id="ARBA00039025"/>
    </source>
</evidence>
<dbReference type="PROSITE" id="PS50893">
    <property type="entry name" value="ABC_TRANSPORTER_2"/>
    <property type="match status" value="1"/>
</dbReference>
<comment type="catalytic activity">
    <reaction evidence="10">
        <text>tungstate(in) + ATP + H2O = tungstate(out) + ADP + phosphate + H(+)</text>
        <dbReference type="Rhea" id="RHEA:35027"/>
        <dbReference type="ChEBI" id="CHEBI:15377"/>
        <dbReference type="ChEBI" id="CHEBI:15378"/>
        <dbReference type="ChEBI" id="CHEBI:30616"/>
        <dbReference type="ChEBI" id="CHEBI:43474"/>
        <dbReference type="ChEBI" id="CHEBI:46502"/>
        <dbReference type="ChEBI" id="CHEBI:456216"/>
        <dbReference type="EC" id="7.3.2.6"/>
    </reaction>
</comment>
<comment type="caution">
    <text evidence="19">The sequence shown here is derived from an EMBL/GenBank/DDBJ whole genome shotgun (WGS) entry which is preliminary data.</text>
</comment>
<comment type="subunit">
    <text evidence="7">The complex is composed of two ATP-binding proteins (WtpC), two transmembrane proteins (WtpB) and a solute-binding protein (WtpA).</text>
</comment>
<dbReference type="InterPro" id="IPR053428">
    <property type="entry name" value="Molybdate/tungstate_ABC-ATPase"/>
</dbReference>
<keyword evidence="20" id="KW-1185">Reference proteome</keyword>
<dbReference type="InterPro" id="IPR004606">
    <property type="entry name" value="Mop_domain"/>
</dbReference>
<dbReference type="InterPro" id="IPR027417">
    <property type="entry name" value="P-loop_NTPase"/>
</dbReference>
<evidence type="ECO:0000256" key="16">
    <source>
        <dbReference type="ARBA" id="ARBA00066315"/>
    </source>
</evidence>
<dbReference type="GO" id="GO:1901238">
    <property type="term" value="F:ABC-type tungstate transporter activity"/>
    <property type="evidence" value="ECO:0007669"/>
    <property type="project" value="UniProtKB-EC"/>
</dbReference>
<dbReference type="InterPro" id="IPR017871">
    <property type="entry name" value="ABC_transporter-like_CS"/>
</dbReference>
<keyword evidence="5" id="KW-0067">ATP-binding</keyword>
<keyword evidence="3" id="KW-0500">Molybdenum</keyword>
<dbReference type="FunFam" id="3.40.50.300:FF:000042">
    <property type="entry name" value="Maltose/maltodextrin ABC transporter, ATP-binding protein"/>
    <property type="match status" value="1"/>
</dbReference>
<dbReference type="SUPFAM" id="SSF50331">
    <property type="entry name" value="MOP-like"/>
    <property type="match status" value="1"/>
</dbReference>
<dbReference type="GO" id="GO:0015689">
    <property type="term" value="P:molybdate ion transport"/>
    <property type="evidence" value="ECO:0007669"/>
    <property type="project" value="InterPro"/>
</dbReference>
<dbReference type="PANTHER" id="PTHR42781:SF4">
    <property type="entry name" value="SPERMIDINE_PUTRESCINE IMPORT ATP-BINDING PROTEIN POTA"/>
    <property type="match status" value="1"/>
</dbReference>
<name>A0A498H347_9EURY</name>
<dbReference type="InterPro" id="IPR013611">
    <property type="entry name" value="Transp-assoc_OB_typ2"/>
</dbReference>
<dbReference type="GO" id="GO:0043190">
    <property type="term" value="C:ATP-binding cassette (ABC) transporter complex"/>
    <property type="evidence" value="ECO:0007669"/>
    <property type="project" value="InterPro"/>
</dbReference>
<evidence type="ECO:0000256" key="1">
    <source>
        <dbReference type="ARBA" id="ARBA00004202"/>
    </source>
</evidence>
<evidence type="ECO:0000256" key="15">
    <source>
        <dbReference type="ARBA" id="ARBA00065962"/>
    </source>
</evidence>
<evidence type="ECO:0000256" key="4">
    <source>
        <dbReference type="ARBA" id="ARBA00022741"/>
    </source>
</evidence>
<evidence type="ECO:0000256" key="3">
    <source>
        <dbReference type="ARBA" id="ARBA00022505"/>
    </source>
</evidence>
<dbReference type="Pfam" id="PF08402">
    <property type="entry name" value="TOBE_2"/>
    <property type="match status" value="1"/>
</dbReference>
<dbReference type="Gene3D" id="2.40.50.100">
    <property type="match status" value="1"/>
</dbReference>
<keyword evidence="4" id="KW-0547">Nucleotide-binding</keyword>
<dbReference type="CDD" id="cd03299">
    <property type="entry name" value="ABC_ModC_like"/>
    <property type="match status" value="1"/>
</dbReference>
<evidence type="ECO:0000256" key="13">
    <source>
        <dbReference type="ARBA" id="ARBA00053454"/>
    </source>
</evidence>
<dbReference type="InterPro" id="IPR003593">
    <property type="entry name" value="AAA+_ATPase"/>
</dbReference>
<dbReference type="RefSeq" id="WP_128693159.1">
    <property type="nucleotide sequence ID" value="NZ_LHQS01000001.1"/>
</dbReference>
<evidence type="ECO:0000256" key="2">
    <source>
        <dbReference type="ARBA" id="ARBA00022448"/>
    </source>
</evidence>
<dbReference type="AlphaFoldDB" id="A0A498H347"/>
<dbReference type="GO" id="GO:0005524">
    <property type="term" value="F:ATP binding"/>
    <property type="evidence" value="ECO:0007669"/>
    <property type="project" value="UniProtKB-KW"/>
</dbReference>
<evidence type="ECO:0000256" key="14">
    <source>
        <dbReference type="ARBA" id="ARBA00061029"/>
    </source>
</evidence>
<dbReference type="NCBIfam" id="NF040840">
    <property type="entry name" value="tungstate_WtpC"/>
    <property type="match status" value="1"/>
</dbReference>
<dbReference type="SMART" id="SM00382">
    <property type="entry name" value="AAA"/>
    <property type="match status" value="1"/>
</dbReference>
<dbReference type="InterPro" id="IPR008995">
    <property type="entry name" value="Mo/tungstate-bd_C_term_dom"/>
</dbReference>
<evidence type="ECO:0000259" key="17">
    <source>
        <dbReference type="PROSITE" id="PS50893"/>
    </source>
</evidence>
<comment type="function">
    <text evidence="13">Part of the ABC transporter complex XacGHIJK involved in the uptake of xylose and arabinose. Responsible for energy coupling to the transport system.</text>
</comment>
<comment type="subunit">
    <text evidence="15">The complex is composed of two ATP-binding proteins (XacJ and XacK), two transmembrane proteins (XacH and XacI) and a solute-binding protein (XacG).</text>
</comment>
<reference evidence="19 20" key="1">
    <citation type="journal article" date="2015" name="Int. J. Syst. Evol. Microbiol.">
        <title>Methanoculleus taiwanensis sp. nov., a methanogen isolated from deep marine sediment at the deformation front area near Taiwan.</title>
        <authorList>
            <person name="Weng C.Y."/>
            <person name="Chen S.C."/>
            <person name="Lai M.C."/>
            <person name="Wu S.Y."/>
            <person name="Lin S."/>
            <person name="Yang T.F."/>
            <person name="Chen P.C."/>
        </authorList>
    </citation>
    <scope>NUCLEOTIDE SEQUENCE [LARGE SCALE GENOMIC DNA]</scope>
    <source>
        <strain evidence="19 20">CYW4</strain>
    </source>
</reference>
<organism evidence="19 20">
    <name type="scientific">Methanoculleus taiwanensis</name>
    <dbReference type="NCBI Taxonomy" id="1550565"/>
    <lineage>
        <taxon>Archaea</taxon>
        <taxon>Methanobacteriati</taxon>
        <taxon>Methanobacteriota</taxon>
        <taxon>Stenosarchaea group</taxon>
        <taxon>Methanomicrobia</taxon>
        <taxon>Methanomicrobiales</taxon>
        <taxon>Methanomicrobiaceae</taxon>
        <taxon>Methanoculleus</taxon>
    </lineage>
</organism>
<dbReference type="Pfam" id="PF00005">
    <property type="entry name" value="ABC_tran"/>
    <property type="match status" value="1"/>
</dbReference>
<comment type="catalytic activity">
    <reaction evidence="12">
        <text>L-arabinose(out) + ATP + H2O = L-arabinose(in) + ADP + phosphate + H(+)</text>
        <dbReference type="Rhea" id="RHEA:30007"/>
        <dbReference type="ChEBI" id="CHEBI:15377"/>
        <dbReference type="ChEBI" id="CHEBI:15378"/>
        <dbReference type="ChEBI" id="CHEBI:17535"/>
        <dbReference type="ChEBI" id="CHEBI:30616"/>
        <dbReference type="ChEBI" id="CHEBI:43474"/>
        <dbReference type="ChEBI" id="CHEBI:456216"/>
        <dbReference type="EC" id="7.5.2.13"/>
    </reaction>
    <physiologicalReaction direction="left-to-right" evidence="12">
        <dbReference type="Rhea" id="RHEA:30008"/>
    </physiologicalReaction>
</comment>
<accession>A0A498H347</accession>
<dbReference type="PROSITE" id="PS00211">
    <property type="entry name" value="ABC_TRANSPORTER_1"/>
    <property type="match status" value="1"/>
</dbReference>
<evidence type="ECO:0000256" key="10">
    <source>
        <dbReference type="ARBA" id="ARBA00047936"/>
    </source>
</evidence>
<evidence type="ECO:0000256" key="11">
    <source>
        <dbReference type="ARBA" id="ARBA00050355"/>
    </source>
</evidence>
<comment type="similarity">
    <text evidence="14">Belongs to the ABC transporter superfamily. Carbohydrate uptake transporter-1 (CUT1) (TC 3.A.1.1) family.</text>
</comment>
<keyword evidence="2" id="KW-0813">Transport</keyword>
<feature type="domain" description="ABC transporter" evidence="17">
    <location>
        <begin position="2"/>
        <end position="231"/>
    </location>
</feature>
<protein>
    <recommendedName>
        <fullName evidence="9">Molybdate/tungstate import ATP-binding protein WtpC</fullName>
        <ecNumber evidence="8">7.3.2.6</ecNumber>
        <ecNumber evidence="16">7.5.2.13</ecNumber>
    </recommendedName>
</protein>
<dbReference type="PANTHER" id="PTHR42781">
    <property type="entry name" value="SPERMIDINE/PUTRESCINE IMPORT ATP-BINDING PROTEIN POTA"/>
    <property type="match status" value="1"/>
</dbReference>
<dbReference type="GO" id="GO:0016887">
    <property type="term" value="F:ATP hydrolysis activity"/>
    <property type="evidence" value="ECO:0007669"/>
    <property type="project" value="InterPro"/>
</dbReference>
<dbReference type="OrthoDB" id="18368at2157"/>
<sequence>MLQITNVSKDMGEFFLDSVSLEVLDGEYLVIIGPTGAGKTILLETVAGIYEPDSGEIRLDGREITDAPPKDRKICMVYQDYMLFPHLTVEENIGFGLKSKKVPKEEIAEAVRKYATMLNIAHLLHRYPGTLSGGEQQRAAIARAMVMSPRALLLDEPLSALDAKTREILRRELKSLHALTKTTVIHITHNFEEVFDLADRVAIMNQGRIVQIGMPDEIFRRPKDRFVADFVGATNVFRGVSSVDDGIAVIAIDGPQIRAHSAEEGEVYVSVRPEDILISTEPLASPVRNSFPGTIREIVHVGAVVRLTVDAGAEFIVALTRQGFEETGLSVGDPVFIAFKATAAHVFPGGNA</sequence>
<comment type="subcellular location">
    <subcellularLocation>
        <location evidence="1">Cell membrane</location>
        <topology evidence="1">Peripheral membrane protein</topology>
    </subcellularLocation>
</comment>
<dbReference type="InterPro" id="IPR050093">
    <property type="entry name" value="ABC_SmlMolc_Importer"/>
</dbReference>
<evidence type="ECO:0000256" key="5">
    <source>
        <dbReference type="ARBA" id="ARBA00022840"/>
    </source>
</evidence>
<dbReference type="EMBL" id="LHQS01000001">
    <property type="protein sequence ID" value="RXE57362.1"/>
    <property type="molecule type" value="Genomic_DNA"/>
</dbReference>